<sequence>MLLPPPSIVVGPSLGLGPGLGIVQRPSSIVWIGCYKEAVRTCVLARRWRDLWKHATGLRIIRATGSDPASARELRKFVYHLLLLRESLPLHTFKLKLRGFDEEDVAYLNLWIRHAVRCKVQVLQLDVLMEDHPADPFLQLDNLPLISSHLTRLQLYGLNFSDNFLNFSGCPALKDLEITNCDFLDVKKLLSLSLKHLTIRACFNSQQFGPHISTPGLVSLHLDDPTNDRAPVLESMPELVVAYVNVFPYLDKCDCDCFVDYCRHVMGTSILDSDSNNEHDAAAKGYDSMLLGGLSEAKDLTLLAPNPKMARLEMVPYVCEVEDFGPEHKVEMQGSRNPTEITPGISECLKIVSVKCEVVDERVLSVMKFLSRHNIRFSFKD</sequence>
<name>A0A5J9UR63_9POAL</name>
<dbReference type="EMBL" id="RWGY01000013">
    <property type="protein sequence ID" value="TVU25677.1"/>
    <property type="molecule type" value="Genomic_DNA"/>
</dbReference>
<dbReference type="PANTHER" id="PTHR34223:SF80">
    <property type="entry name" value="OS11G0205900 PROTEIN"/>
    <property type="match status" value="1"/>
</dbReference>
<comment type="caution">
    <text evidence="1">The sequence shown here is derived from an EMBL/GenBank/DDBJ whole genome shotgun (WGS) entry which is preliminary data.</text>
</comment>
<dbReference type="Gene3D" id="3.80.10.10">
    <property type="entry name" value="Ribonuclease Inhibitor"/>
    <property type="match status" value="1"/>
</dbReference>
<reference evidence="1 2" key="1">
    <citation type="journal article" date="2019" name="Sci. Rep.">
        <title>A high-quality genome of Eragrostis curvula grass provides insights into Poaceae evolution and supports new strategies to enhance forage quality.</title>
        <authorList>
            <person name="Carballo J."/>
            <person name="Santos B.A.C.M."/>
            <person name="Zappacosta D."/>
            <person name="Garbus I."/>
            <person name="Selva J.P."/>
            <person name="Gallo C.A."/>
            <person name="Diaz A."/>
            <person name="Albertini E."/>
            <person name="Caccamo M."/>
            <person name="Echenique V."/>
        </authorList>
    </citation>
    <scope>NUCLEOTIDE SEQUENCE [LARGE SCALE GENOMIC DNA]</scope>
    <source>
        <strain evidence="2">cv. Victoria</strain>
        <tissue evidence="1">Leaf</tissue>
    </source>
</reference>
<dbReference type="AlphaFoldDB" id="A0A5J9UR63"/>
<organism evidence="1 2">
    <name type="scientific">Eragrostis curvula</name>
    <name type="common">weeping love grass</name>
    <dbReference type="NCBI Taxonomy" id="38414"/>
    <lineage>
        <taxon>Eukaryota</taxon>
        <taxon>Viridiplantae</taxon>
        <taxon>Streptophyta</taxon>
        <taxon>Embryophyta</taxon>
        <taxon>Tracheophyta</taxon>
        <taxon>Spermatophyta</taxon>
        <taxon>Magnoliopsida</taxon>
        <taxon>Liliopsida</taxon>
        <taxon>Poales</taxon>
        <taxon>Poaceae</taxon>
        <taxon>PACMAD clade</taxon>
        <taxon>Chloridoideae</taxon>
        <taxon>Eragrostideae</taxon>
        <taxon>Eragrostidinae</taxon>
        <taxon>Eragrostis</taxon>
    </lineage>
</organism>
<feature type="non-terminal residue" evidence="1">
    <location>
        <position position="1"/>
    </location>
</feature>
<proteinExistence type="predicted"/>
<dbReference type="InterPro" id="IPR053197">
    <property type="entry name" value="F-box_SCFL_complex_component"/>
</dbReference>
<evidence type="ECO:0000313" key="2">
    <source>
        <dbReference type="Proteomes" id="UP000324897"/>
    </source>
</evidence>
<evidence type="ECO:0000313" key="1">
    <source>
        <dbReference type="EMBL" id="TVU25677.1"/>
    </source>
</evidence>
<dbReference type="PANTHER" id="PTHR34223">
    <property type="entry name" value="OS11G0201299 PROTEIN"/>
    <property type="match status" value="1"/>
</dbReference>
<dbReference type="InterPro" id="IPR032675">
    <property type="entry name" value="LRR_dom_sf"/>
</dbReference>
<evidence type="ECO:0008006" key="3">
    <source>
        <dbReference type="Google" id="ProtNLM"/>
    </source>
</evidence>
<dbReference type="SUPFAM" id="SSF52058">
    <property type="entry name" value="L domain-like"/>
    <property type="match status" value="1"/>
</dbReference>
<gene>
    <name evidence="1" type="ORF">EJB05_28182</name>
</gene>
<dbReference type="Gramene" id="TVU25677">
    <property type="protein sequence ID" value="TVU25677"/>
    <property type="gene ID" value="EJB05_28182"/>
</dbReference>
<accession>A0A5J9UR63</accession>
<dbReference type="Proteomes" id="UP000324897">
    <property type="component" value="Chromosome 2"/>
</dbReference>
<keyword evidence="2" id="KW-1185">Reference proteome</keyword>
<protein>
    <recommendedName>
        <fullName evidence="3">F-box domain-containing protein</fullName>
    </recommendedName>
</protein>